<evidence type="ECO:0000313" key="8">
    <source>
        <dbReference type="EMBL" id="PEJ32319.1"/>
    </source>
</evidence>
<dbReference type="RefSeq" id="WP_098176383.1">
    <property type="nucleotide sequence ID" value="NZ_CP030926.1"/>
</dbReference>
<dbReference type="Gene3D" id="3.10.310.40">
    <property type="match status" value="1"/>
</dbReference>
<comment type="cofactor">
    <cofactor evidence="1">
        <name>Zn(2+)</name>
        <dbReference type="ChEBI" id="CHEBI:29105"/>
    </cofactor>
</comment>
<dbReference type="GO" id="GO:0003676">
    <property type="term" value="F:nucleic acid binding"/>
    <property type="evidence" value="ECO:0007669"/>
    <property type="project" value="InterPro"/>
</dbReference>
<keyword evidence="10" id="KW-1185">Reference proteome</keyword>
<dbReference type="Gene3D" id="3.30.980.10">
    <property type="entry name" value="Threonyl-trna Synthetase, Chain A, domain 2"/>
    <property type="match status" value="1"/>
</dbReference>
<gene>
    <name evidence="8" type="ORF">CN689_14415</name>
    <name evidence="7" type="ORF">DTO10_01065</name>
</gene>
<accession>A0AAX0RRL6</accession>
<evidence type="ECO:0000256" key="4">
    <source>
        <dbReference type="ARBA" id="ARBA00022833"/>
    </source>
</evidence>
<evidence type="ECO:0000256" key="2">
    <source>
        <dbReference type="ARBA" id="ARBA00004496"/>
    </source>
</evidence>
<organism evidence="8 9">
    <name type="scientific">Peribacillus butanolivorans</name>
    <dbReference type="NCBI Taxonomy" id="421767"/>
    <lineage>
        <taxon>Bacteria</taxon>
        <taxon>Bacillati</taxon>
        <taxon>Bacillota</taxon>
        <taxon>Bacilli</taxon>
        <taxon>Bacillales</taxon>
        <taxon>Bacillaceae</taxon>
        <taxon>Peribacillus</taxon>
    </lineage>
</organism>
<keyword evidence="4" id="KW-0862">Zinc</keyword>
<dbReference type="GO" id="GO:0046872">
    <property type="term" value="F:metal ion binding"/>
    <property type="evidence" value="ECO:0007669"/>
    <property type="project" value="UniProtKB-KW"/>
</dbReference>
<dbReference type="Pfam" id="PF01411">
    <property type="entry name" value="tRNA-synt_2c"/>
    <property type="match status" value="1"/>
</dbReference>
<keyword evidence="8" id="KW-0378">Hydrolase</keyword>
<feature type="coiled-coil region" evidence="5">
    <location>
        <begin position="252"/>
        <end position="279"/>
    </location>
</feature>
<reference evidence="7 10" key="2">
    <citation type="submission" date="2018-07" db="EMBL/GenBank/DDBJ databases">
        <title>The molecular basis for the intramolecular migration of carboxyl group in the catabolism of para-hydroxybenzoate via gentisate.</title>
        <authorList>
            <person name="Zhao H."/>
            <person name="Xu Y."/>
            <person name="Lin S."/>
            <person name="Spain J.C."/>
            <person name="Zhou N.-Y."/>
        </authorList>
    </citation>
    <scope>NUCLEOTIDE SEQUENCE [LARGE SCALE GENOMIC DNA]</scope>
    <source>
        <strain evidence="7 10">PHB-7a</strain>
    </source>
</reference>
<dbReference type="AlphaFoldDB" id="A0AAX0RRL6"/>
<evidence type="ECO:0000313" key="7">
    <source>
        <dbReference type="EMBL" id="AXN37116.1"/>
    </source>
</evidence>
<dbReference type="SMART" id="SM00863">
    <property type="entry name" value="tRNA_SAD"/>
    <property type="match status" value="1"/>
</dbReference>
<dbReference type="Proteomes" id="UP000260457">
    <property type="component" value="Chromosome"/>
</dbReference>
<dbReference type="GO" id="GO:0004813">
    <property type="term" value="F:alanine-tRNA ligase activity"/>
    <property type="evidence" value="ECO:0007669"/>
    <property type="project" value="InterPro"/>
</dbReference>
<feature type="domain" description="Alanyl-transfer RNA synthetases family profile" evidence="6">
    <location>
        <begin position="1"/>
        <end position="214"/>
    </location>
</feature>
<dbReference type="InterPro" id="IPR012947">
    <property type="entry name" value="tRNA_SAD"/>
</dbReference>
<evidence type="ECO:0000256" key="1">
    <source>
        <dbReference type="ARBA" id="ARBA00001947"/>
    </source>
</evidence>
<comment type="subcellular location">
    <subcellularLocation>
        <location evidence="2">Cytoplasm</location>
    </subcellularLocation>
</comment>
<dbReference type="KEGG" id="pbut:DTO10_01065"/>
<evidence type="ECO:0000256" key="3">
    <source>
        <dbReference type="ARBA" id="ARBA00022723"/>
    </source>
</evidence>
<evidence type="ECO:0000313" key="10">
    <source>
        <dbReference type="Proteomes" id="UP000260457"/>
    </source>
</evidence>
<dbReference type="InterPro" id="IPR018164">
    <property type="entry name" value="Ala-tRNA-synth_IIc_N"/>
</dbReference>
<reference evidence="8 9" key="1">
    <citation type="submission" date="2017-09" db="EMBL/GenBank/DDBJ databases">
        <title>Large-scale bioinformatics analysis of Bacillus genomes uncovers conserved roles of natural products in bacterial physiology.</title>
        <authorList>
            <consortium name="Agbiome Team Llc"/>
            <person name="Bleich R.M."/>
            <person name="Kirk G.J."/>
            <person name="Santa Maria K.C."/>
            <person name="Allen S.E."/>
            <person name="Farag S."/>
            <person name="Shank E.A."/>
            <person name="Bowers A."/>
        </authorList>
    </citation>
    <scope>NUCLEOTIDE SEQUENCE [LARGE SCALE GENOMIC DNA]</scope>
    <source>
        <strain evidence="8 9">AFS003229</strain>
    </source>
</reference>
<sequence length="397" mass="45227">MTRKLYYTSSKTSQWDTKIQQIFEDNGFYYIILEETAFYPEGGGQPSDTGSIEGITVLDVTKSEDGNILHKLECRPGSEFVHCELNWERRFDHMQQHSGQHLLSAVCRELFDAHTVSFHLGTENITIDIIAPQWTEEHTIATEKQVNQYIYENRKLLTYFVTKEQIQALPVVKMPKVSENIRIVEIKGIEYNPCGGTHVEQTGEIGLIKILKTEKQKEHTRLYFKCGLRALNDFSDSLNVLSALSTKFNTGRKEIINRVEKLEDDYKQLASTHEKLKLENAKFLADSLLENNGDGFISHIFEDSSLKELQFLSATMVQKEKVLVLFASYKEQKILLAHSGSSSIHCGQYFKETLSSYNGKGGGNEKSAQAGFASQNDLMAFYEFTAEQIRSKFGHDE</sequence>
<dbReference type="InterPro" id="IPR018165">
    <property type="entry name" value="Ala-tRNA-synth_IIc_core"/>
</dbReference>
<keyword evidence="5" id="KW-0175">Coiled coil</keyword>
<dbReference type="GO" id="GO:0005737">
    <property type="term" value="C:cytoplasm"/>
    <property type="evidence" value="ECO:0007669"/>
    <property type="project" value="UniProtKB-SubCell"/>
</dbReference>
<protein>
    <submittedName>
        <fullName evidence="8">Hydrolase</fullName>
    </submittedName>
</protein>
<dbReference type="InterPro" id="IPR018163">
    <property type="entry name" value="Thr/Ala-tRNA-synth_IIc_edit"/>
</dbReference>
<dbReference type="InterPro" id="IPR009000">
    <property type="entry name" value="Transl_B-barrel_sf"/>
</dbReference>
<dbReference type="SUPFAM" id="SSF50447">
    <property type="entry name" value="Translation proteins"/>
    <property type="match status" value="1"/>
</dbReference>
<dbReference type="PANTHER" id="PTHR43462:SF1">
    <property type="entry name" value="ALANYL-TRNA EDITING PROTEIN AARSD1"/>
    <property type="match status" value="1"/>
</dbReference>
<dbReference type="GO" id="GO:0005524">
    <property type="term" value="F:ATP binding"/>
    <property type="evidence" value="ECO:0007669"/>
    <property type="project" value="InterPro"/>
</dbReference>
<proteinExistence type="predicted"/>
<evidence type="ECO:0000259" key="6">
    <source>
        <dbReference type="PROSITE" id="PS50860"/>
    </source>
</evidence>
<dbReference type="Pfam" id="PF07973">
    <property type="entry name" value="tRNA_SAD"/>
    <property type="match status" value="1"/>
</dbReference>
<dbReference type="Proteomes" id="UP000220106">
    <property type="component" value="Unassembled WGS sequence"/>
</dbReference>
<name>A0AAX0RRL6_9BACI</name>
<dbReference type="GO" id="GO:0006419">
    <property type="term" value="P:alanyl-tRNA aminoacylation"/>
    <property type="evidence" value="ECO:0007669"/>
    <property type="project" value="InterPro"/>
</dbReference>
<dbReference type="Gene3D" id="2.40.30.130">
    <property type="match status" value="1"/>
</dbReference>
<dbReference type="InterPro" id="IPR051335">
    <property type="entry name" value="Alanyl-tRNA_Editing_Enzymes"/>
</dbReference>
<evidence type="ECO:0000313" key="9">
    <source>
        <dbReference type="Proteomes" id="UP000220106"/>
    </source>
</evidence>
<dbReference type="SUPFAM" id="SSF55186">
    <property type="entry name" value="ThrRS/AlaRS common domain"/>
    <property type="match status" value="1"/>
</dbReference>
<dbReference type="PANTHER" id="PTHR43462">
    <property type="entry name" value="ALANYL-TRNA EDITING PROTEIN"/>
    <property type="match status" value="1"/>
</dbReference>
<evidence type="ECO:0000256" key="5">
    <source>
        <dbReference type="SAM" id="Coils"/>
    </source>
</evidence>
<dbReference type="EMBL" id="NUEQ01000025">
    <property type="protein sequence ID" value="PEJ32319.1"/>
    <property type="molecule type" value="Genomic_DNA"/>
</dbReference>
<dbReference type="EMBL" id="CP030926">
    <property type="protein sequence ID" value="AXN37116.1"/>
    <property type="molecule type" value="Genomic_DNA"/>
</dbReference>
<dbReference type="PROSITE" id="PS50860">
    <property type="entry name" value="AA_TRNA_LIGASE_II_ALA"/>
    <property type="match status" value="1"/>
</dbReference>
<keyword evidence="3" id="KW-0479">Metal-binding</keyword>
<dbReference type="GO" id="GO:0002161">
    <property type="term" value="F:aminoacyl-tRNA deacylase activity"/>
    <property type="evidence" value="ECO:0007669"/>
    <property type="project" value="UniProtKB-ARBA"/>
</dbReference>